<dbReference type="PROSITE" id="PS51011">
    <property type="entry name" value="ARID"/>
    <property type="match status" value="1"/>
</dbReference>
<keyword evidence="3" id="KW-0238">DNA-binding</keyword>
<dbReference type="SMART" id="SM01014">
    <property type="entry name" value="ARID"/>
    <property type="match status" value="1"/>
</dbReference>
<evidence type="ECO:0000259" key="2">
    <source>
        <dbReference type="PROSITE" id="PS51011"/>
    </source>
</evidence>
<evidence type="ECO:0000313" key="4">
    <source>
        <dbReference type="Proteomes" id="UP000195402"/>
    </source>
</evidence>
<proteinExistence type="predicted"/>
<dbReference type="PANTHER" id="PTHR46410:SF1">
    <property type="entry name" value="AT-RICH INTERACTIVE DOMAIN-CONTAINING PROTEIN 1"/>
    <property type="match status" value="1"/>
</dbReference>
<dbReference type="InParanoid" id="A0A200QU58"/>
<comment type="caution">
    <text evidence="3">The sequence shown here is derived from an EMBL/GenBank/DDBJ whole genome shotgun (WGS) entry which is preliminary data.</text>
</comment>
<dbReference type="OrthoDB" id="1938591at2759"/>
<dbReference type="PANTHER" id="PTHR46410">
    <property type="entry name" value="AT-RICH INTERACTIVE DOMAIN-CONTAINING PROTEIN 2"/>
    <property type="match status" value="1"/>
</dbReference>
<gene>
    <name evidence="3" type="ORF">BVC80_1787g54</name>
</gene>
<keyword evidence="4" id="KW-1185">Reference proteome</keyword>
<evidence type="ECO:0000256" key="1">
    <source>
        <dbReference type="ARBA" id="ARBA00023242"/>
    </source>
</evidence>
<name>A0A200QU58_MACCD</name>
<sequence length="594" mass="67722">MAGWSILTDGFAFDYFEIIRDLQKNGFCIDIDVDESSMKVSCLNDDKYSKLRCWFDQILSVYLKEISQSEIIRPLPAMLGNGQVLDLFRLFSVVREKGGYNLVTKNGLWGSVADESGLCSEVASSVKLLYIKYLDTLDKWVRKICREKGIGESLDLADSIEKLCSLLVGLDSEFKDFLRELSDHRKVFEESDQIRSDENELQLIVIGDNDKKCVDDDEDVEILDPSAVNVDLFSRKRKRETLSEMLNWVTEIAKDPGDSAILKLAEVSMKKVNGGLELKDLALLARKVLFHRKVGYLNAENSLAQKKQKIHPSIYEDQIANNQSRELRCSERLHSLKTFQSHSESSVTSQNDLDTSLTPSNTGMRLVVIADSINADIVDPFDEDQREKHVPIGPLFQAEVPEWTGKASESDSKWLGKQHWPLITENKTSLIESDSIGKGRQDSCFCQLPGSVECVRFHIAEAKLKLKLELGLAFYNWRFHFMGEEVSLSWTKEEEKKFKAIVKLNPPSLEKCFWDEALRCFRNKKRKTLVSYYFNVFLLRRRCYQNRVTPDNIDSDDDESELGYVSNGFGHQEVKVSGSGLAFNRLSNPCICLD</sequence>
<dbReference type="SMART" id="SM01189">
    <property type="entry name" value="ELM2"/>
    <property type="match status" value="1"/>
</dbReference>
<dbReference type="STRING" id="56857.A0A200QU58"/>
<dbReference type="EMBL" id="MVGT01001064">
    <property type="protein sequence ID" value="OVA13982.1"/>
    <property type="molecule type" value="Genomic_DNA"/>
</dbReference>
<dbReference type="Pfam" id="PF01388">
    <property type="entry name" value="ARID"/>
    <property type="match status" value="1"/>
</dbReference>
<dbReference type="InterPro" id="IPR036431">
    <property type="entry name" value="ARID_dom_sf"/>
</dbReference>
<keyword evidence="1" id="KW-0539">Nucleus</keyword>
<dbReference type="AlphaFoldDB" id="A0A200QU58"/>
<dbReference type="CDD" id="cd16100">
    <property type="entry name" value="ARID"/>
    <property type="match status" value="1"/>
</dbReference>
<dbReference type="InterPro" id="IPR001606">
    <property type="entry name" value="ARID_dom"/>
</dbReference>
<dbReference type="SUPFAM" id="SSF46774">
    <property type="entry name" value="ARID-like"/>
    <property type="match status" value="1"/>
</dbReference>
<dbReference type="GO" id="GO:0003677">
    <property type="term" value="F:DNA binding"/>
    <property type="evidence" value="ECO:0007669"/>
    <property type="project" value="UniProtKB-KW"/>
</dbReference>
<feature type="domain" description="ARID" evidence="2">
    <location>
        <begin position="49"/>
        <end position="142"/>
    </location>
</feature>
<dbReference type="OMA" id="HGICDSA"/>
<dbReference type="Proteomes" id="UP000195402">
    <property type="component" value="Unassembled WGS sequence"/>
</dbReference>
<organism evidence="3 4">
    <name type="scientific">Macleaya cordata</name>
    <name type="common">Five-seeded plume-poppy</name>
    <name type="synonym">Bocconia cordata</name>
    <dbReference type="NCBI Taxonomy" id="56857"/>
    <lineage>
        <taxon>Eukaryota</taxon>
        <taxon>Viridiplantae</taxon>
        <taxon>Streptophyta</taxon>
        <taxon>Embryophyta</taxon>
        <taxon>Tracheophyta</taxon>
        <taxon>Spermatophyta</taxon>
        <taxon>Magnoliopsida</taxon>
        <taxon>Ranunculales</taxon>
        <taxon>Papaveraceae</taxon>
        <taxon>Papaveroideae</taxon>
        <taxon>Macleaya</taxon>
    </lineage>
</organism>
<protein>
    <submittedName>
        <fullName evidence="3">ARID/BRIGHT DNA-binding domain</fullName>
    </submittedName>
</protein>
<dbReference type="Gene3D" id="1.10.150.60">
    <property type="entry name" value="ARID DNA-binding domain"/>
    <property type="match status" value="1"/>
</dbReference>
<evidence type="ECO:0000313" key="3">
    <source>
        <dbReference type="EMBL" id="OVA13982.1"/>
    </source>
</evidence>
<dbReference type="FunCoup" id="A0A200QU58">
    <property type="interactions" value="18"/>
</dbReference>
<accession>A0A200QU58</accession>
<dbReference type="InterPro" id="IPR000949">
    <property type="entry name" value="ELM2_dom"/>
</dbReference>
<reference evidence="3 4" key="1">
    <citation type="journal article" date="2017" name="Mol. Plant">
        <title>The Genome of Medicinal Plant Macleaya cordata Provides New Insights into Benzylisoquinoline Alkaloids Metabolism.</title>
        <authorList>
            <person name="Liu X."/>
            <person name="Liu Y."/>
            <person name="Huang P."/>
            <person name="Ma Y."/>
            <person name="Qing Z."/>
            <person name="Tang Q."/>
            <person name="Cao H."/>
            <person name="Cheng P."/>
            <person name="Zheng Y."/>
            <person name="Yuan Z."/>
            <person name="Zhou Y."/>
            <person name="Liu J."/>
            <person name="Tang Z."/>
            <person name="Zhuo Y."/>
            <person name="Zhang Y."/>
            <person name="Yu L."/>
            <person name="Huang J."/>
            <person name="Yang P."/>
            <person name="Peng Q."/>
            <person name="Zhang J."/>
            <person name="Jiang W."/>
            <person name="Zhang Z."/>
            <person name="Lin K."/>
            <person name="Ro D.K."/>
            <person name="Chen X."/>
            <person name="Xiong X."/>
            <person name="Shang Y."/>
            <person name="Huang S."/>
            <person name="Zeng J."/>
        </authorList>
    </citation>
    <scope>NUCLEOTIDE SEQUENCE [LARGE SCALE GENOMIC DNA]</scope>
    <source>
        <strain evidence="4">cv. BLH2017</strain>
        <tissue evidence="3">Root</tissue>
    </source>
</reference>
<dbReference type="SMART" id="SM00501">
    <property type="entry name" value="BRIGHT"/>
    <property type="match status" value="1"/>
</dbReference>